<protein>
    <submittedName>
        <fullName evidence="1">Carboxylesterase type B</fullName>
    </submittedName>
</protein>
<sequence length="334" mass="36988">MRPSEAITCCALLAPLIGFAYAWYILFSLPIVDLGYESYRASQFNHPVGYYNFSDIRYAAPPLADLRFRPPVPPIENRAFLQEERSSRICPQDVATWQSSTTQWILQKPASGTAPNTLTVPNQFGTIQKGLLETEDCLFLDVFAPKRAFERRKDIDRGESQGAPVIVWIHGGGYTTGSKALLGEPTSILKRSQIKDPSYDIIFVSINYRLGTLGSVSAPSFKGKENVTTNLGLLDQRMALQWVQDKIHLFGGDKNRVTVMGESALSGSITQHATASENTNIPLIQQAVVQSPMWRSSLPSEFQEQNFQQSHPLANATNLSAARPTQPQHTFGTP</sequence>
<accession>A0ACB5S0S3</accession>
<dbReference type="EMBL" id="BSXG01000027">
    <property type="protein sequence ID" value="GME26374.1"/>
    <property type="molecule type" value="Genomic_DNA"/>
</dbReference>
<comment type="caution">
    <text evidence="1">The sequence shown here is derived from an EMBL/GenBank/DDBJ whole genome shotgun (WGS) entry which is preliminary data.</text>
</comment>
<evidence type="ECO:0000313" key="2">
    <source>
        <dbReference type="Proteomes" id="UP001165186"/>
    </source>
</evidence>
<proteinExistence type="predicted"/>
<organism evidence="1 2">
    <name type="scientific">Neofusicoccum parvum</name>
    <dbReference type="NCBI Taxonomy" id="310453"/>
    <lineage>
        <taxon>Eukaryota</taxon>
        <taxon>Fungi</taxon>
        <taxon>Dikarya</taxon>
        <taxon>Ascomycota</taxon>
        <taxon>Pezizomycotina</taxon>
        <taxon>Dothideomycetes</taxon>
        <taxon>Dothideomycetes incertae sedis</taxon>
        <taxon>Botryosphaeriales</taxon>
        <taxon>Botryosphaeriaceae</taxon>
        <taxon>Neofusicoccum</taxon>
    </lineage>
</organism>
<reference evidence="1" key="1">
    <citation type="submission" date="2024-09" db="EMBL/GenBank/DDBJ databases">
        <title>Draft Genome Sequences of Neofusicoccum parvum.</title>
        <authorList>
            <person name="Ashida A."/>
            <person name="Camagna M."/>
            <person name="Tanaka A."/>
            <person name="Takemoto D."/>
        </authorList>
    </citation>
    <scope>NUCLEOTIDE SEQUENCE</scope>
    <source>
        <strain evidence="1">PPO83</strain>
    </source>
</reference>
<evidence type="ECO:0000313" key="1">
    <source>
        <dbReference type="EMBL" id="GME26374.1"/>
    </source>
</evidence>
<gene>
    <name evidence="1" type="primary">g9088</name>
    <name evidence="1" type="ORF">NpPPO83_00009088</name>
</gene>
<name>A0ACB5S0S3_9PEZI</name>
<keyword evidence="2" id="KW-1185">Reference proteome</keyword>
<dbReference type="Proteomes" id="UP001165186">
    <property type="component" value="Unassembled WGS sequence"/>
</dbReference>